<dbReference type="Gene3D" id="1.10.287.110">
    <property type="entry name" value="DnaJ domain"/>
    <property type="match status" value="1"/>
</dbReference>
<dbReference type="OrthoDB" id="110024at2759"/>
<dbReference type="PROSITE" id="PS00636">
    <property type="entry name" value="DNAJ_1"/>
    <property type="match status" value="1"/>
</dbReference>
<dbReference type="STRING" id="1611254.A0A2G5V1V5"/>
<dbReference type="Pfam" id="PF23302">
    <property type="entry name" value="HTH_DNAJC9"/>
    <property type="match status" value="1"/>
</dbReference>
<dbReference type="SUPFAM" id="SSF46565">
    <property type="entry name" value="Chaperone J-domain"/>
    <property type="match status" value="1"/>
</dbReference>
<dbReference type="Pfam" id="PF00226">
    <property type="entry name" value="DnaJ"/>
    <property type="match status" value="1"/>
</dbReference>
<dbReference type="PANTHER" id="PTHR44144:SF1">
    <property type="entry name" value="DNAJ HOMOLOG SUBFAMILY C MEMBER 9"/>
    <property type="match status" value="1"/>
</dbReference>
<accession>A0A2G5V1V5</accession>
<dbReference type="GO" id="GO:0005634">
    <property type="term" value="C:nucleus"/>
    <property type="evidence" value="ECO:0007669"/>
    <property type="project" value="TreeGrafter"/>
</dbReference>
<evidence type="ECO:0000256" key="1">
    <source>
        <dbReference type="ARBA" id="ARBA00022553"/>
    </source>
</evidence>
<dbReference type="FunFam" id="1.10.287.110:FF:000035">
    <property type="entry name" value="DnaJ homolog subfamily C member 9"/>
    <property type="match status" value="1"/>
</dbReference>
<keyword evidence="1" id="KW-0597">Phosphoprotein</keyword>
<dbReference type="GO" id="GO:0031072">
    <property type="term" value="F:heat shock protein binding"/>
    <property type="evidence" value="ECO:0007669"/>
    <property type="project" value="TreeGrafter"/>
</dbReference>
<feature type="domain" description="J" evidence="2">
    <location>
        <begin position="64"/>
        <end position="133"/>
    </location>
</feature>
<dbReference type="InterPro" id="IPR052594">
    <property type="entry name" value="J_domain-containing_protein"/>
</dbReference>
<organism evidence="3 4">
    <name type="scientific">Caenorhabditis nigoni</name>
    <dbReference type="NCBI Taxonomy" id="1611254"/>
    <lineage>
        <taxon>Eukaryota</taxon>
        <taxon>Metazoa</taxon>
        <taxon>Ecdysozoa</taxon>
        <taxon>Nematoda</taxon>
        <taxon>Chromadorea</taxon>
        <taxon>Rhabditida</taxon>
        <taxon>Rhabditina</taxon>
        <taxon>Rhabditomorpha</taxon>
        <taxon>Rhabditoidea</taxon>
        <taxon>Rhabditidae</taxon>
        <taxon>Peloderinae</taxon>
        <taxon>Caenorhabditis</taxon>
    </lineage>
</organism>
<dbReference type="EMBL" id="PDUG01000002">
    <property type="protein sequence ID" value="PIC45496.1"/>
    <property type="molecule type" value="Genomic_DNA"/>
</dbReference>
<keyword evidence="4" id="KW-1185">Reference proteome</keyword>
<dbReference type="PRINTS" id="PR00625">
    <property type="entry name" value="JDOMAIN"/>
</dbReference>
<dbReference type="PROSITE" id="PS50076">
    <property type="entry name" value="DNAJ_2"/>
    <property type="match status" value="1"/>
</dbReference>
<evidence type="ECO:0000259" key="2">
    <source>
        <dbReference type="PROSITE" id="PS50076"/>
    </source>
</evidence>
<gene>
    <name evidence="3" type="primary">Cni-dnj-23</name>
    <name evidence="3" type="synonym">Cnig_chr_II.g5491</name>
    <name evidence="3" type="ORF">B9Z55_005491</name>
</gene>
<dbReference type="SMART" id="SM00271">
    <property type="entry name" value="DnaJ"/>
    <property type="match status" value="1"/>
</dbReference>
<proteinExistence type="predicted"/>
<dbReference type="GO" id="GO:0005737">
    <property type="term" value="C:cytoplasm"/>
    <property type="evidence" value="ECO:0007669"/>
    <property type="project" value="TreeGrafter"/>
</dbReference>
<dbReference type="PANTHER" id="PTHR44144">
    <property type="entry name" value="DNAJ HOMOLOG SUBFAMILY C MEMBER 9"/>
    <property type="match status" value="1"/>
</dbReference>
<protein>
    <recommendedName>
        <fullName evidence="2">J domain-containing protein</fullName>
    </recommendedName>
</protein>
<name>A0A2G5V1V5_9PELO</name>
<reference evidence="4" key="1">
    <citation type="submission" date="2017-10" db="EMBL/GenBank/DDBJ databases">
        <title>Rapid genome shrinkage in a self-fertile nematode reveals novel sperm competition proteins.</title>
        <authorList>
            <person name="Yin D."/>
            <person name="Schwarz E.M."/>
            <person name="Thomas C.G."/>
            <person name="Felde R.L."/>
            <person name="Korf I.F."/>
            <person name="Cutter A.D."/>
            <person name="Schartner C.M."/>
            <person name="Ralston E.J."/>
            <person name="Meyer B.J."/>
            <person name="Haag E.S."/>
        </authorList>
    </citation>
    <scope>NUCLEOTIDE SEQUENCE [LARGE SCALE GENOMIC DNA]</scope>
    <source>
        <strain evidence="4">JU1422</strain>
    </source>
</reference>
<evidence type="ECO:0000313" key="3">
    <source>
        <dbReference type="EMBL" id="PIC45496.1"/>
    </source>
</evidence>
<comment type="caution">
    <text evidence="3">The sequence shown here is derived from an EMBL/GenBank/DDBJ whole genome shotgun (WGS) entry which is preliminary data.</text>
</comment>
<dbReference type="InterPro" id="IPR036869">
    <property type="entry name" value="J_dom_sf"/>
</dbReference>
<dbReference type="CDD" id="cd06257">
    <property type="entry name" value="DnaJ"/>
    <property type="match status" value="1"/>
</dbReference>
<dbReference type="InterPro" id="IPR056453">
    <property type="entry name" value="HTH_DNAJC9"/>
</dbReference>
<evidence type="ECO:0000313" key="4">
    <source>
        <dbReference type="Proteomes" id="UP000230233"/>
    </source>
</evidence>
<sequence length="293" mass="34248">MVLLGKRGTASSSFCLLSAFRKEASLRLQYSLLVMSMHFFKVNFRQKLFKMFLEDCKTHFDTECLYELLGVKKDCDGKELKKGYYRQSMRWHPDKSNLGEEEKQTYTTKFQLLNKAYQILSDDERRKIYDETGSVDDEELNEDVLKAWRKIFKKVTKEDIDNFMKTYQGSREQKDELIMHYNKCKGDISKIQEYAIGYESIEDLKAAVDSLIEDGEIEKTKKYETSTTEKKMIAYKRKAEKEASEAENLTNSDADLMALIRGRQKEREEKNDSFLDALAAKYAPSSSKKAKRQ</sequence>
<dbReference type="InterPro" id="IPR018253">
    <property type="entry name" value="DnaJ_domain_CS"/>
</dbReference>
<dbReference type="Proteomes" id="UP000230233">
    <property type="component" value="Chromosome II"/>
</dbReference>
<dbReference type="InterPro" id="IPR001623">
    <property type="entry name" value="DnaJ_domain"/>
</dbReference>
<dbReference type="AlphaFoldDB" id="A0A2G5V1V5"/>